<sequence length="68" mass="7790">MNHAYIVKENQMLDIYTEDEGMIILCECLREASRALGTRFTMSDLMMAPNTLLSLCVFGAWMKRIGQN</sequence>
<evidence type="ECO:0000313" key="1">
    <source>
        <dbReference type="EMBL" id="KKM18524.1"/>
    </source>
</evidence>
<organism evidence="1">
    <name type="scientific">marine sediment metagenome</name>
    <dbReference type="NCBI Taxonomy" id="412755"/>
    <lineage>
        <taxon>unclassified sequences</taxon>
        <taxon>metagenomes</taxon>
        <taxon>ecological metagenomes</taxon>
    </lineage>
</organism>
<proteinExistence type="predicted"/>
<comment type="caution">
    <text evidence="1">The sequence shown here is derived from an EMBL/GenBank/DDBJ whole genome shotgun (WGS) entry which is preliminary data.</text>
</comment>
<protein>
    <submittedName>
        <fullName evidence="1">Uncharacterized protein</fullName>
    </submittedName>
</protein>
<dbReference type="AlphaFoldDB" id="A0A0F9IFP3"/>
<gene>
    <name evidence="1" type="ORF">LCGC14_1664840</name>
</gene>
<reference evidence="1" key="1">
    <citation type="journal article" date="2015" name="Nature">
        <title>Complex archaea that bridge the gap between prokaryotes and eukaryotes.</title>
        <authorList>
            <person name="Spang A."/>
            <person name="Saw J.H."/>
            <person name="Jorgensen S.L."/>
            <person name="Zaremba-Niedzwiedzka K."/>
            <person name="Martijn J."/>
            <person name="Lind A.E."/>
            <person name="van Eijk R."/>
            <person name="Schleper C."/>
            <person name="Guy L."/>
            <person name="Ettema T.J."/>
        </authorList>
    </citation>
    <scope>NUCLEOTIDE SEQUENCE</scope>
</reference>
<accession>A0A0F9IFP3</accession>
<dbReference type="EMBL" id="LAZR01014204">
    <property type="protein sequence ID" value="KKM18524.1"/>
    <property type="molecule type" value="Genomic_DNA"/>
</dbReference>
<name>A0A0F9IFP3_9ZZZZ</name>